<name>A0A0D1XLL9_9PEZI</name>
<dbReference type="RefSeq" id="XP_016213195.1">
    <property type="nucleotide sequence ID" value="XM_016359056.1"/>
</dbReference>
<dbReference type="PANTHER" id="PTHR41677:SF1">
    <property type="entry name" value="FE2OG DIOXYGENASE DOMAIN-CONTAINING PROTEIN"/>
    <property type="match status" value="1"/>
</dbReference>
<dbReference type="PANTHER" id="PTHR41677">
    <property type="entry name" value="YALI0B19030P"/>
    <property type="match status" value="1"/>
</dbReference>
<gene>
    <name evidence="1" type="ORF">PV09_05538</name>
</gene>
<accession>A0A0D1XLL9</accession>
<sequence>MTEIAVPAQVPNLLGKPILRDEVKPRSSLQSVQFDPEKHLSYKDSPKTYTLEDFGIVSDRAISPVAVTEPFPLFSEETVQIMRKELFTKEVWENCVVSTEFAHCQIRDYAAKYAPFTYDAWKHPKTLEIISKLAGVDLVTNLDLEISNINVATQGFDDGEPKKEGDNDLPATKWHYDSYPFVCVVMLSDTTNMVGGETAIKKPSGEVVRIRGPSSGNAVVMQGRCLNHQALAAHGGVERIVAVTSFRPRDSMMMDTSVLTTIRPITDHSQLYYEWAEYRTEVLQDRLRAMLKVLREQHRAGRKTDKVRLKKFLKEQEEWLARTNEEIV</sequence>
<protein>
    <recommendedName>
        <fullName evidence="3">Fe2OG dioxygenase domain-containing protein</fullName>
    </recommendedName>
</protein>
<dbReference type="InParanoid" id="A0A0D1XLL9"/>
<dbReference type="VEuPathDB" id="FungiDB:PV09_05538"/>
<organism evidence="1 2">
    <name type="scientific">Verruconis gallopava</name>
    <dbReference type="NCBI Taxonomy" id="253628"/>
    <lineage>
        <taxon>Eukaryota</taxon>
        <taxon>Fungi</taxon>
        <taxon>Dikarya</taxon>
        <taxon>Ascomycota</taxon>
        <taxon>Pezizomycotina</taxon>
        <taxon>Dothideomycetes</taxon>
        <taxon>Pleosporomycetidae</taxon>
        <taxon>Venturiales</taxon>
        <taxon>Sympoventuriaceae</taxon>
        <taxon>Verruconis</taxon>
    </lineage>
</organism>
<reference evidence="1 2" key="1">
    <citation type="submission" date="2015-01" db="EMBL/GenBank/DDBJ databases">
        <title>The Genome Sequence of Ochroconis gallopava CBS43764.</title>
        <authorList>
            <consortium name="The Broad Institute Genomics Platform"/>
            <person name="Cuomo C."/>
            <person name="de Hoog S."/>
            <person name="Gorbushina A."/>
            <person name="Stielow B."/>
            <person name="Teixiera M."/>
            <person name="Abouelleil A."/>
            <person name="Chapman S.B."/>
            <person name="Priest M."/>
            <person name="Young S.K."/>
            <person name="Wortman J."/>
            <person name="Nusbaum C."/>
            <person name="Birren B."/>
        </authorList>
    </citation>
    <scope>NUCLEOTIDE SEQUENCE [LARGE SCALE GENOMIC DNA]</scope>
    <source>
        <strain evidence="1 2">CBS 43764</strain>
    </source>
</reference>
<keyword evidence="2" id="KW-1185">Reference proteome</keyword>
<dbReference type="AlphaFoldDB" id="A0A0D1XLL9"/>
<dbReference type="STRING" id="253628.A0A0D1XLL9"/>
<dbReference type="HOGENOM" id="CLU_045155_1_0_1"/>
<proteinExistence type="predicted"/>
<evidence type="ECO:0008006" key="3">
    <source>
        <dbReference type="Google" id="ProtNLM"/>
    </source>
</evidence>
<evidence type="ECO:0000313" key="1">
    <source>
        <dbReference type="EMBL" id="KIW03326.1"/>
    </source>
</evidence>
<dbReference type="EMBL" id="KN847545">
    <property type="protein sequence ID" value="KIW03326.1"/>
    <property type="molecule type" value="Genomic_DNA"/>
</dbReference>
<evidence type="ECO:0000313" key="2">
    <source>
        <dbReference type="Proteomes" id="UP000053259"/>
    </source>
</evidence>
<dbReference type="Proteomes" id="UP000053259">
    <property type="component" value="Unassembled WGS sequence"/>
</dbReference>
<dbReference type="GeneID" id="27313511"/>
<dbReference type="OrthoDB" id="10256055at2759"/>